<evidence type="ECO:0000313" key="3">
    <source>
        <dbReference type="EMBL" id="KAK7205523.1"/>
    </source>
</evidence>
<name>A0ABR1F6Q5_9ASCO</name>
<dbReference type="RefSeq" id="XP_064768556.1">
    <property type="nucleotide sequence ID" value="XM_064914113.1"/>
</dbReference>
<keyword evidence="4" id="KW-1185">Reference proteome</keyword>
<gene>
    <name evidence="3" type="ORF">BZA70DRAFT_289444</name>
</gene>
<dbReference type="Pfam" id="PF00339">
    <property type="entry name" value="Arrestin_N"/>
    <property type="match status" value="1"/>
</dbReference>
<dbReference type="InterPro" id="IPR050357">
    <property type="entry name" value="Arrestin_domain-protein"/>
</dbReference>
<dbReference type="Proteomes" id="UP001498771">
    <property type="component" value="Unassembled WGS sequence"/>
</dbReference>
<protein>
    <recommendedName>
        <fullName evidence="2">Arrestin-like N-terminal domain-containing protein</fullName>
    </recommendedName>
</protein>
<dbReference type="GeneID" id="90039625"/>
<proteinExistence type="predicted"/>
<evidence type="ECO:0000256" key="1">
    <source>
        <dbReference type="SAM" id="MobiDB-lite"/>
    </source>
</evidence>
<evidence type="ECO:0000313" key="4">
    <source>
        <dbReference type="Proteomes" id="UP001498771"/>
    </source>
</evidence>
<dbReference type="Gene3D" id="2.60.40.640">
    <property type="match status" value="1"/>
</dbReference>
<feature type="compositionally biased region" description="Low complexity" evidence="1">
    <location>
        <begin position="448"/>
        <end position="466"/>
    </location>
</feature>
<dbReference type="InterPro" id="IPR014756">
    <property type="entry name" value="Ig_E-set"/>
</dbReference>
<dbReference type="PANTHER" id="PTHR11188:SF166">
    <property type="entry name" value="ARRESTIN (OR S-ANTIGEN), N-TERMINAL DOMAIN PROTEIN (AFU_ORTHOLOGUE AFUA_7G02050)"/>
    <property type="match status" value="1"/>
</dbReference>
<sequence length="506" mass="56140">MSETLTNLDIVVGRVDLNLQSEESLANIEIKMEGVSKTTLRVQKRRGNRTKTKIVSESHKLLYVTEILFPPEDIRKLDAGGTGRDGFTLAPGRYQYPFEFRIPINNDCTDKKNFIAKLTESGEAQTHITTTLPPSCTDTELATIKYFFKVTVKKSAFYKMNMREYLPFIFLPIEPPRPAPGEIETFYARRKHRFPYTAVSRSHLGLRSGAGSSPAAGNGQAKKKRGFFASMMGGGSTPREGKDFINQQGPEFYLEARMPEPRIIVPSEPIDLRLLVSSQTHLDVEMYMHSLAVTLIITTTARVGAESQTSVLSLPVVNLQNLKLPFGAMTNPQPGMYEAEFDQRKITHGLFLPNTVPPTFKICNVERSYALEVIVELSHGQRGTHELIQLGFPVQVWSGIRPPPALLQAVQNEMQNPYTKATSSLHKQTSAVVDEMPDYGPPQLNKRPTTASSSTPGSTGAAGASSLPTYNEAVGSRLQPIEGPRRTYEQAPAYFSNVDELDNEKN</sequence>
<dbReference type="CDD" id="cd22952">
    <property type="entry name" value="ART10-like"/>
    <property type="match status" value="1"/>
</dbReference>
<dbReference type="EMBL" id="JBBJBU010000005">
    <property type="protein sequence ID" value="KAK7205523.1"/>
    <property type="molecule type" value="Genomic_DNA"/>
</dbReference>
<dbReference type="PANTHER" id="PTHR11188">
    <property type="entry name" value="ARRESTIN DOMAIN CONTAINING PROTEIN"/>
    <property type="match status" value="1"/>
</dbReference>
<evidence type="ECO:0000259" key="2">
    <source>
        <dbReference type="Pfam" id="PF00339"/>
    </source>
</evidence>
<feature type="domain" description="Arrestin-like N-terminal" evidence="2">
    <location>
        <begin position="9"/>
        <end position="161"/>
    </location>
</feature>
<dbReference type="InterPro" id="IPR014752">
    <property type="entry name" value="Arrestin-like_C"/>
</dbReference>
<reference evidence="3 4" key="1">
    <citation type="submission" date="2024-03" db="EMBL/GenBank/DDBJ databases">
        <title>Genome-scale model development and genomic sequencing of the oleaginous clade Lipomyces.</title>
        <authorList>
            <consortium name="Lawrence Berkeley National Laboratory"/>
            <person name="Czajka J.J."/>
            <person name="Han Y."/>
            <person name="Kim J."/>
            <person name="Mondo S.J."/>
            <person name="Hofstad B.A."/>
            <person name="Robles A."/>
            <person name="Haridas S."/>
            <person name="Riley R."/>
            <person name="LaButti K."/>
            <person name="Pangilinan J."/>
            <person name="Andreopoulos W."/>
            <person name="Lipzen A."/>
            <person name="Yan J."/>
            <person name="Wang M."/>
            <person name="Ng V."/>
            <person name="Grigoriev I.V."/>
            <person name="Spatafora J.W."/>
            <person name="Magnuson J.K."/>
            <person name="Baker S.E."/>
            <person name="Pomraning K.R."/>
        </authorList>
    </citation>
    <scope>NUCLEOTIDE SEQUENCE [LARGE SCALE GENOMIC DNA]</scope>
    <source>
        <strain evidence="3 4">Phaff 52-87</strain>
    </source>
</reference>
<organism evidence="3 4">
    <name type="scientific">Myxozyma melibiosi</name>
    <dbReference type="NCBI Taxonomy" id="54550"/>
    <lineage>
        <taxon>Eukaryota</taxon>
        <taxon>Fungi</taxon>
        <taxon>Dikarya</taxon>
        <taxon>Ascomycota</taxon>
        <taxon>Saccharomycotina</taxon>
        <taxon>Lipomycetes</taxon>
        <taxon>Lipomycetales</taxon>
        <taxon>Lipomycetaceae</taxon>
        <taxon>Myxozyma</taxon>
    </lineage>
</organism>
<comment type="caution">
    <text evidence="3">The sequence shown here is derived from an EMBL/GenBank/DDBJ whole genome shotgun (WGS) entry which is preliminary data.</text>
</comment>
<dbReference type="SUPFAM" id="SSF81296">
    <property type="entry name" value="E set domains"/>
    <property type="match status" value="1"/>
</dbReference>
<dbReference type="InterPro" id="IPR011021">
    <property type="entry name" value="Arrestin-like_N"/>
</dbReference>
<feature type="region of interest" description="Disordered" evidence="1">
    <location>
        <begin position="434"/>
        <end position="506"/>
    </location>
</feature>
<accession>A0ABR1F6Q5</accession>